<reference evidence="2 3" key="1">
    <citation type="submission" date="2018-03" db="EMBL/GenBank/DDBJ databases">
        <title>Marinobacter brunus sp. nov., a marine bacterium of Gamma-proteobacteria isolated from the surface seawater of the South China Sea.</title>
        <authorList>
            <person name="Cheng H."/>
            <person name="Wu Y.-H."/>
            <person name="Xamxidin M."/>
            <person name="Xu X.-W."/>
        </authorList>
    </citation>
    <scope>NUCLEOTIDE SEQUENCE [LARGE SCALE GENOMIC DNA]</scope>
    <source>
        <strain evidence="2 3">NH169-3</strain>
    </source>
</reference>
<organism evidence="2 3">
    <name type="scientific">Marinobacter fuscus</name>
    <dbReference type="NCBI Taxonomy" id="2109942"/>
    <lineage>
        <taxon>Bacteria</taxon>
        <taxon>Pseudomonadati</taxon>
        <taxon>Pseudomonadota</taxon>
        <taxon>Gammaproteobacteria</taxon>
        <taxon>Pseudomonadales</taxon>
        <taxon>Marinobacteraceae</taxon>
        <taxon>Marinobacter</taxon>
    </lineage>
</organism>
<dbReference type="RefSeq" id="WP_106765541.1">
    <property type="nucleotide sequence ID" value="NZ_PXNP01000110.1"/>
</dbReference>
<evidence type="ECO:0000256" key="1">
    <source>
        <dbReference type="SAM" id="Phobius"/>
    </source>
</evidence>
<keyword evidence="1" id="KW-1133">Transmembrane helix</keyword>
<dbReference type="AlphaFoldDB" id="A0A2T1K372"/>
<sequence length="142" mass="15723">MRGLTPTVRLHAAREAIGYYVGNKLQKPKESWQLEGSLFTAIYSMLVVLLVSGFGGAFFYYAMLRGIQMGTLSKGPMLWSRCVAACALMFAACASVIVQYFFDDVSYLLILALWPVFILALEPAYHLAGRGVGKEKLEAKQE</sequence>
<keyword evidence="1" id="KW-0472">Membrane</keyword>
<keyword evidence="1" id="KW-0812">Transmembrane</keyword>
<evidence type="ECO:0000313" key="3">
    <source>
        <dbReference type="Proteomes" id="UP000239866"/>
    </source>
</evidence>
<evidence type="ECO:0000313" key="2">
    <source>
        <dbReference type="EMBL" id="PSF04599.1"/>
    </source>
</evidence>
<proteinExistence type="predicted"/>
<dbReference type="EMBL" id="PXNP01000110">
    <property type="protein sequence ID" value="PSF04599.1"/>
    <property type="molecule type" value="Genomic_DNA"/>
</dbReference>
<keyword evidence="3" id="KW-1185">Reference proteome</keyword>
<protein>
    <submittedName>
        <fullName evidence="2">Uncharacterized protein</fullName>
    </submittedName>
</protein>
<accession>A0A2T1K372</accession>
<feature type="transmembrane region" description="Helical" evidence="1">
    <location>
        <begin position="82"/>
        <end position="102"/>
    </location>
</feature>
<gene>
    <name evidence="2" type="ORF">C7H09_18505</name>
</gene>
<feature type="transmembrane region" description="Helical" evidence="1">
    <location>
        <begin position="108"/>
        <end position="128"/>
    </location>
</feature>
<comment type="caution">
    <text evidence="2">The sequence shown here is derived from an EMBL/GenBank/DDBJ whole genome shotgun (WGS) entry which is preliminary data.</text>
</comment>
<feature type="transmembrane region" description="Helical" evidence="1">
    <location>
        <begin position="38"/>
        <end position="61"/>
    </location>
</feature>
<dbReference type="Proteomes" id="UP000239866">
    <property type="component" value="Unassembled WGS sequence"/>
</dbReference>
<dbReference type="OrthoDB" id="9899213at2"/>
<name>A0A2T1K372_9GAMM</name>